<organism evidence="3 4">
    <name type="scientific">Sistotremastrum niveocremeum HHB9708</name>
    <dbReference type="NCBI Taxonomy" id="1314777"/>
    <lineage>
        <taxon>Eukaryota</taxon>
        <taxon>Fungi</taxon>
        <taxon>Dikarya</taxon>
        <taxon>Basidiomycota</taxon>
        <taxon>Agaricomycotina</taxon>
        <taxon>Agaricomycetes</taxon>
        <taxon>Sistotremastrales</taxon>
        <taxon>Sistotremastraceae</taxon>
        <taxon>Sertulicium</taxon>
        <taxon>Sertulicium niveocremeum</taxon>
    </lineage>
</organism>
<name>A0A164TEB7_9AGAM</name>
<gene>
    <name evidence="3" type="ORF">SISNIDRAFT_413089</name>
</gene>
<dbReference type="GO" id="GO:0005634">
    <property type="term" value="C:nucleus"/>
    <property type="evidence" value="ECO:0007669"/>
    <property type="project" value="TreeGrafter"/>
</dbReference>
<dbReference type="PRINTS" id="PR01270">
    <property type="entry name" value="HDASUPER"/>
</dbReference>
<feature type="domain" description="Histone deacetylase" evidence="2">
    <location>
        <begin position="163"/>
        <end position="488"/>
    </location>
</feature>
<sequence>MAQPNPEKETESIDAPGDSRTDAPPIPSDHLQNACKPTILLQELCRSHKYIRTHDDSAIVERPERLRSVAIGLSGAIARLEQCIQSLSSSLALVSSIDDVKIKPEPQATAGDELAQALEGLTLSSPAKPLSVTNIVDVIKSASKVDLATNPAVKFIHGDIDGPGYIDQFISWASESHNKIANGGSEIPEGLNQGDLYLCPESLDAVSGALGTVCEAVDLVVNHTASDKITIPQVNDSPEKRTTDPRHAFVLIRPPGHHCGEDTPSGFCFVNNVMVAAAHAHMKHNINRVIVLDIDLHHGNGTQSIAWSINEETYRKELEREGREDATASAIATEGPKGLKVFYGSLHDILSFPCEDGNSALIQAASTSIHGPHGQWIENQHLVEYTTDEEFYKNVYPGYLKLLDRARDFAISMCQTEEVLVFISCGFDASVHEYPSMSRHGRRVPTSFYHRFTADICDFASTYAKGRVISVLEGGYSLRALSSGAFAHLFGLVNPSHDVVDDSFWSVENLTKLEKATGAKTRRSSVVPPETWLQRSVEVLAVLDPPQPKSATNRLKTAEAIPERRSTREKKKPPVETPPVSKQSTQKGATKKTDIASAPPDGIAALPSEPLNLKTEELPPSEKKVPRVILRVNPPKDLSSDS</sequence>
<dbReference type="Proteomes" id="UP000076722">
    <property type="component" value="Unassembled WGS sequence"/>
</dbReference>
<feature type="compositionally biased region" description="Basic and acidic residues" evidence="1">
    <location>
        <begin position="1"/>
        <end position="21"/>
    </location>
</feature>
<dbReference type="PANTHER" id="PTHR47558">
    <property type="entry name" value="HISTONE DEACETYLASE HOS3"/>
    <property type="match status" value="1"/>
</dbReference>
<protein>
    <submittedName>
        <fullName evidence="3">Arginase/deacetylase</fullName>
    </submittedName>
</protein>
<dbReference type="Gene3D" id="3.40.800.20">
    <property type="entry name" value="Histone deacetylase domain"/>
    <property type="match status" value="1"/>
</dbReference>
<feature type="region of interest" description="Disordered" evidence="1">
    <location>
        <begin position="560"/>
        <end position="642"/>
    </location>
</feature>
<dbReference type="InterPro" id="IPR023801">
    <property type="entry name" value="His_deacetylse_dom"/>
</dbReference>
<evidence type="ECO:0000256" key="1">
    <source>
        <dbReference type="SAM" id="MobiDB-lite"/>
    </source>
</evidence>
<dbReference type="InterPro" id="IPR023696">
    <property type="entry name" value="Ureohydrolase_dom_sf"/>
</dbReference>
<accession>A0A164TEB7</accession>
<dbReference type="GO" id="GO:0004407">
    <property type="term" value="F:histone deacetylase activity"/>
    <property type="evidence" value="ECO:0007669"/>
    <property type="project" value="TreeGrafter"/>
</dbReference>
<evidence type="ECO:0000313" key="3">
    <source>
        <dbReference type="EMBL" id="KZS92300.1"/>
    </source>
</evidence>
<feature type="region of interest" description="Disordered" evidence="1">
    <location>
        <begin position="1"/>
        <end position="32"/>
    </location>
</feature>
<dbReference type="AlphaFoldDB" id="A0A164TEB7"/>
<dbReference type="InterPro" id="IPR037138">
    <property type="entry name" value="His_deacetylse_dom_sf"/>
</dbReference>
<dbReference type="Pfam" id="PF00850">
    <property type="entry name" value="Hist_deacetyl"/>
    <property type="match status" value="1"/>
</dbReference>
<feature type="compositionally biased region" description="Basic and acidic residues" evidence="1">
    <location>
        <begin position="614"/>
        <end position="625"/>
    </location>
</feature>
<proteinExistence type="predicted"/>
<dbReference type="GO" id="GO:0010468">
    <property type="term" value="P:regulation of gene expression"/>
    <property type="evidence" value="ECO:0007669"/>
    <property type="project" value="UniProtKB-ARBA"/>
</dbReference>
<dbReference type="PANTHER" id="PTHR47558:SF1">
    <property type="entry name" value="HISTONE DEACETYLASE HOS3"/>
    <property type="match status" value="1"/>
</dbReference>
<dbReference type="InterPro" id="IPR000286">
    <property type="entry name" value="HDACs"/>
</dbReference>
<dbReference type="OrthoDB" id="5232919at2759"/>
<dbReference type="SUPFAM" id="SSF52768">
    <property type="entry name" value="Arginase/deacetylase"/>
    <property type="match status" value="1"/>
</dbReference>
<dbReference type="InterPro" id="IPR053244">
    <property type="entry name" value="HDAC_HD_type_1"/>
</dbReference>
<keyword evidence="4" id="KW-1185">Reference proteome</keyword>
<reference evidence="3 4" key="1">
    <citation type="journal article" date="2016" name="Mol. Biol. Evol.">
        <title>Comparative Genomics of Early-Diverging Mushroom-Forming Fungi Provides Insights into the Origins of Lignocellulose Decay Capabilities.</title>
        <authorList>
            <person name="Nagy L.G."/>
            <person name="Riley R."/>
            <person name="Tritt A."/>
            <person name="Adam C."/>
            <person name="Daum C."/>
            <person name="Floudas D."/>
            <person name="Sun H."/>
            <person name="Yadav J.S."/>
            <person name="Pangilinan J."/>
            <person name="Larsson K.H."/>
            <person name="Matsuura K."/>
            <person name="Barry K."/>
            <person name="Labutti K."/>
            <person name="Kuo R."/>
            <person name="Ohm R.A."/>
            <person name="Bhattacharya S.S."/>
            <person name="Shirouzu T."/>
            <person name="Yoshinaga Y."/>
            <person name="Martin F.M."/>
            <person name="Grigoriev I.V."/>
            <person name="Hibbett D.S."/>
        </authorList>
    </citation>
    <scope>NUCLEOTIDE SEQUENCE [LARGE SCALE GENOMIC DNA]</scope>
    <source>
        <strain evidence="3 4">HHB9708</strain>
    </source>
</reference>
<dbReference type="STRING" id="1314777.A0A164TEB7"/>
<evidence type="ECO:0000313" key="4">
    <source>
        <dbReference type="Proteomes" id="UP000076722"/>
    </source>
</evidence>
<dbReference type="EMBL" id="KV419411">
    <property type="protein sequence ID" value="KZS92300.1"/>
    <property type="molecule type" value="Genomic_DNA"/>
</dbReference>
<evidence type="ECO:0000259" key="2">
    <source>
        <dbReference type="Pfam" id="PF00850"/>
    </source>
</evidence>